<dbReference type="Gene3D" id="1.10.8.430">
    <property type="entry name" value="Helical domain of apoptotic protease-activating factors"/>
    <property type="match status" value="1"/>
</dbReference>
<evidence type="ECO:0000313" key="4">
    <source>
        <dbReference type="RefSeq" id="XP_039129028.1"/>
    </source>
</evidence>
<dbReference type="SUPFAM" id="SSF52540">
    <property type="entry name" value="P-loop containing nucleoside triphosphate hydrolases"/>
    <property type="match status" value="1"/>
</dbReference>
<dbReference type="AlphaFoldDB" id="A0AB40BPX9"/>
<dbReference type="InterPro" id="IPR058922">
    <property type="entry name" value="WHD_DRP"/>
</dbReference>
<dbReference type="FunFam" id="1.10.8.430:FF:000003">
    <property type="entry name" value="Probable disease resistance protein At5g66910"/>
    <property type="match status" value="1"/>
</dbReference>
<evidence type="ECO:0000313" key="3">
    <source>
        <dbReference type="Proteomes" id="UP001515500"/>
    </source>
</evidence>
<dbReference type="PANTHER" id="PTHR23155:SF1205">
    <property type="entry name" value="DISEASE RESISTANCE PROTEIN RPM1"/>
    <property type="match status" value="1"/>
</dbReference>
<keyword evidence="3" id="KW-1185">Reference proteome</keyword>
<dbReference type="GeneID" id="120265210"/>
<evidence type="ECO:0000259" key="2">
    <source>
        <dbReference type="Pfam" id="PF23559"/>
    </source>
</evidence>
<dbReference type="Pfam" id="PF23559">
    <property type="entry name" value="WHD_DRP"/>
    <property type="match status" value="1"/>
</dbReference>
<name>A0AB40BPX9_DIOCR</name>
<dbReference type="RefSeq" id="XP_039129028.1">
    <property type="nucleotide sequence ID" value="XM_039273094.1"/>
</dbReference>
<gene>
    <name evidence="4" type="primary">LOC120265210</name>
</gene>
<dbReference type="PANTHER" id="PTHR23155">
    <property type="entry name" value="DISEASE RESISTANCE PROTEIN RP"/>
    <property type="match status" value="1"/>
</dbReference>
<dbReference type="GO" id="GO:0043531">
    <property type="term" value="F:ADP binding"/>
    <property type="evidence" value="ECO:0007669"/>
    <property type="project" value="InterPro"/>
</dbReference>
<dbReference type="InterPro" id="IPR044974">
    <property type="entry name" value="Disease_R_plants"/>
</dbReference>
<proteinExistence type="predicted"/>
<feature type="domain" description="Disease resistance protein winged helix" evidence="2">
    <location>
        <begin position="113"/>
        <end position="143"/>
    </location>
</feature>
<dbReference type="GO" id="GO:0098542">
    <property type="term" value="P:defense response to other organism"/>
    <property type="evidence" value="ECO:0007669"/>
    <property type="project" value="TreeGrafter"/>
</dbReference>
<reference evidence="4" key="1">
    <citation type="submission" date="2025-08" db="UniProtKB">
        <authorList>
            <consortium name="RefSeq"/>
        </authorList>
    </citation>
    <scope>IDENTIFICATION</scope>
</reference>
<dbReference type="Proteomes" id="UP001515500">
    <property type="component" value="Chromosome 7"/>
</dbReference>
<dbReference type="Gene3D" id="1.10.10.10">
    <property type="entry name" value="Winged helix-like DNA-binding domain superfamily/Winged helix DNA-binding domain"/>
    <property type="match status" value="1"/>
</dbReference>
<organism evidence="3 4">
    <name type="scientific">Dioscorea cayennensis subsp. rotundata</name>
    <name type="common">White Guinea yam</name>
    <name type="synonym">Dioscorea rotundata</name>
    <dbReference type="NCBI Taxonomy" id="55577"/>
    <lineage>
        <taxon>Eukaryota</taxon>
        <taxon>Viridiplantae</taxon>
        <taxon>Streptophyta</taxon>
        <taxon>Embryophyta</taxon>
        <taxon>Tracheophyta</taxon>
        <taxon>Spermatophyta</taxon>
        <taxon>Magnoliopsida</taxon>
        <taxon>Liliopsida</taxon>
        <taxon>Dioscoreales</taxon>
        <taxon>Dioscoreaceae</taxon>
        <taxon>Dioscorea</taxon>
    </lineage>
</organism>
<dbReference type="InterPro" id="IPR027417">
    <property type="entry name" value="P-loop_NTPase"/>
</dbReference>
<evidence type="ECO:0000256" key="1">
    <source>
        <dbReference type="ARBA" id="ARBA00022821"/>
    </source>
</evidence>
<dbReference type="InterPro" id="IPR042197">
    <property type="entry name" value="Apaf_helical"/>
</dbReference>
<dbReference type="InterPro" id="IPR036388">
    <property type="entry name" value="WH-like_DNA-bd_sf"/>
</dbReference>
<keyword evidence="1" id="KW-0611">Plant defense</keyword>
<sequence>MGAQNPYILSGLSEESSWDLFERKAFARGAQRPPKLVQIGQEIVKKCQGLPLAIEVLVCIMHYKREEGEWQAVLQNIKTWKLQHTKNEIMPELWLSYVDLPTHLKKCFAFCAIFPKDRDIEKVKLIRLWLAHGFIASQKGNDMKG</sequence>
<protein>
    <submittedName>
        <fullName evidence="4">Disease resistance protein RGA3</fullName>
    </submittedName>
</protein>
<accession>A0AB40BPX9</accession>